<feature type="compositionally biased region" description="Basic residues" evidence="1">
    <location>
        <begin position="85"/>
        <end position="98"/>
    </location>
</feature>
<reference evidence="3" key="1">
    <citation type="submission" date="2020-02" db="EMBL/GenBank/DDBJ databases">
        <authorList>
            <person name="Meier V. D."/>
        </authorList>
    </citation>
    <scope>NUCLEOTIDE SEQUENCE</scope>
    <source>
        <strain evidence="3">AVDCRST_MAG85</strain>
    </source>
</reference>
<evidence type="ECO:0000313" key="3">
    <source>
        <dbReference type="EMBL" id="CAA9534473.1"/>
    </source>
</evidence>
<organism evidence="3">
    <name type="scientific">uncultured Solirubrobacteraceae bacterium</name>
    <dbReference type="NCBI Taxonomy" id="1162706"/>
    <lineage>
        <taxon>Bacteria</taxon>
        <taxon>Bacillati</taxon>
        <taxon>Actinomycetota</taxon>
        <taxon>Thermoleophilia</taxon>
        <taxon>Solirubrobacterales</taxon>
        <taxon>Solirubrobacteraceae</taxon>
        <taxon>environmental samples</taxon>
    </lineage>
</organism>
<gene>
    <name evidence="3" type="ORF">AVDCRST_MAG85-3971</name>
</gene>
<feature type="domain" description="Transcription factor zinc-finger" evidence="2">
    <location>
        <begin position="5"/>
        <end position="44"/>
    </location>
</feature>
<evidence type="ECO:0000259" key="2">
    <source>
        <dbReference type="Pfam" id="PF13453"/>
    </source>
</evidence>
<name>A0A6J4TXS3_9ACTN</name>
<evidence type="ECO:0000256" key="1">
    <source>
        <dbReference type="SAM" id="MobiDB-lite"/>
    </source>
</evidence>
<dbReference type="EMBL" id="CADCVT010000448">
    <property type="protein sequence ID" value="CAA9534473.1"/>
    <property type="molecule type" value="Genomic_DNA"/>
</dbReference>
<sequence>MSDLTCPKCQSPMRSYERNGVTLDQCTGCRGLFLDRGELERLVDAEGSFYQQAAERERPREPERQRESGYREPTLKDFFSSTGSHGHHGGGHHKKKRKSFLEEMFD</sequence>
<dbReference type="AlphaFoldDB" id="A0A6J4TXS3"/>
<proteinExistence type="predicted"/>
<dbReference type="InterPro" id="IPR027392">
    <property type="entry name" value="TF_Znf"/>
</dbReference>
<dbReference type="Pfam" id="PF13453">
    <property type="entry name" value="Zn_ribbon_TFIIB"/>
    <property type="match status" value="1"/>
</dbReference>
<accession>A0A6J4TXS3</accession>
<feature type="region of interest" description="Disordered" evidence="1">
    <location>
        <begin position="50"/>
        <end position="106"/>
    </location>
</feature>
<feature type="compositionally biased region" description="Basic and acidic residues" evidence="1">
    <location>
        <begin position="54"/>
        <end position="75"/>
    </location>
</feature>
<protein>
    <recommendedName>
        <fullName evidence="2">Transcription factor zinc-finger domain-containing protein</fullName>
    </recommendedName>
</protein>